<evidence type="ECO:0000313" key="2">
    <source>
        <dbReference type="EMBL" id="GAF87714.1"/>
    </source>
</evidence>
<comment type="caution">
    <text evidence="2">The sequence shown here is derived from an EMBL/GenBank/DDBJ whole genome shotgun (WGS) entry which is preliminary data.</text>
</comment>
<feature type="domain" description="DUF7467" evidence="1">
    <location>
        <begin position="203"/>
        <end position="227"/>
    </location>
</feature>
<gene>
    <name evidence="2" type="ORF">S01H1_25170</name>
</gene>
<proteinExistence type="predicted"/>
<dbReference type="AlphaFoldDB" id="X0T393"/>
<name>X0T393_9ZZZZ</name>
<feature type="non-terminal residue" evidence="2">
    <location>
        <position position="286"/>
    </location>
</feature>
<protein>
    <recommendedName>
        <fullName evidence="1">DUF7467 domain-containing protein</fullName>
    </recommendedName>
</protein>
<feature type="non-terminal residue" evidence="2">
    <location>
        <position position="1"/>
    </location>
</feature>
<reference evidence="2" key="1">
    <citation type="journal article" date="2014" name="Front. Microbiol.">
        <title>High frequency of phylogenetically diverse reductive dehalogenase-homologous genes in deep subseafloor sedimentary metagenomes.</title>
        <authorList>
            <person name="Kawai M."/>
            <person name="Futagami T."/>
            <person name="Toyoda A."/>
            <person name="Takaki Y."/>
            <person name="Nishi S."/>
            <person name="Hori S."/>
            <person name="Arai W."/>
            <person name="Tsubouchi T."/>
            <person name="Morono Y."/>
            <person name="Uchiyama I."/>
            <person name="Ito T."/>
            <person name="Fujiyama A."/>
            <person name="Inagaki F."/>
            <person name="Takami H."/>
        </authorList>
    </citation>
    <scope>NUCLEOTIDE SEQUENCE</scope>
    <source>
        <strain evidence="2">Expedition CK06-06</strain>
    </source>
</reference>
<feature type="domain" description="DUF7467" evidence="1">
    <location>
        <begin position="264"/>
        <end position="285"/>
    </location>
</feature>
<evidence type="ECO:0000259" key="1">
    <source>
        <dbReference type="Pfam" id="PF24269"/>
    </source>
</evidence>
<sequence>AEVTAVDIPYDNYPFLVVLTAPSVLDSTIDINPNTLNLKSKGRWITAHVTLSNISGLNKEHIGWALLSPAEDSNAALQPEKWSVEYEGDSNAPSTITFKFNGDQVRSWYTAPQETATILLCGGLTDGTTFEGTDTIKVIDLTMPCFGVNRVKVGAKDERCKGIELLEVTSMAGGEQLVGIYLPEEGKDKLKANTVVDDGVNGPVTIHTSCSQPIEVGDTFGAYTVTDLVKIFDNVLDSRGDKVEMKGTFSPAMPIDLAVDDGVNGPVTIHTSCSQPIEVGDTFGAY</sequence>
<dbReference type="Pfam" id="PF24269">
    <property type="entry name" value="DUF7467"/>
    <property type="match status" value="2"/>
</dbReference>
<organism evidence="2">
    <name type="scientific">marine sediment metagenome</name>
    <dbReference type="NCBI Taxonomy" id="412755"/>
    <lineage>
        <taxon>unclassified sequences</taxon>
        <taxon>metagenomes</taxon>
        <taxon>ecological metagenomes</taxon>
    </lineage>
</organism>
<dbReference type="EMBL" id="BARS01015174">
    <property type="protein sequence ID" value="GAF87714.1"/>
    <property type="molecule type" value="Genomic_DNA"/>
</dbReference>
<accession>X0T393</accession>
<dbReference type="InterPro" id="IPR055890">
    <property type="entry name" value="DUF7467"/>
</dbReference>